<comment type="caution">
    <text evidence="9">The sequence shown here is derived from an EMBL/GenBank/DDBJ whole genome shotgun (WGS) entry which is preliminary data.</text>
</comment>
<feature type="transmembrane region" description="Helical" evidence="7">
    <location>
        <begin position="822"/>
        <end position="845"/>
    </location>
</feature>
<comment type="subcellular location">
    <subcellularLocation>
        <location evidence="1">Membrane</location>
        <topology evidence="1">Multi-pass membrane protein</topology>
    </subcellularLocation>
</comment>
<evidence type="ECO:0000256" key="2">
    <source>
        <dbReference type="ARBA" id="ARBA00022692"/>
    </source>
</evidence>
<feature type="transmembrane region" description="Helical" evidence="7">
    <location>
        <begin position="665"/>
        <end position="686"/>
    </location>
</feature>
<dbReference type="AlphaFoldDB" id="A0AAD5VLC3"/>
<proteinExistence type="predicted"/>
<name>A0AAD5VLC3_9AGAR</name>
<accession>A0AAD5VLC3</accession>
<feature type="transmembrane region" description="Helical" evidence="7">
    <location>
        <begin position="791"/>
        <end position="816"/>
    </location>
</feature>
<dbReference type="PANTHER" id="PTHR16201:SF11">
    <property type="entry name" value="PQ-LOOP REPEAT-CONTAINING PROTEIN"/>
    <property type="match status" value="1"/>
</dbReference>
<dbReference type="InterPro" id="IPR051415">
    <property type="entry name" value="LAAT-1"/>
</dbReference>
<sequence>MKILYKASSLDAAHDSAANQFTSHIPRTRHAAIIKDLLDWSHHPSPIVTSIWIIGPESDLALLCARRLGSTLVASYFFSKKHGTADPARFFPTIAYQLATRFPAYRETLDNKLSYDPGMVSKSLEVQFRELVLEPFRDLLARGEIVAPQQGPLIVVGNIEECSSNEAREELLRILTQETGKFAIKWLICSQPISVAGGTLAVQRVTAPLTVEDMRSLLASDIEEERRVGQHLTILTAIMLSAEQRDRLLEAHRNFITNPDTNLREVLDLVEDVIPDKDNRDRKAWSTHMGCLCDIWYRREHEGEDVPWPDPPTITVIEESSFNDALTKKKRERDAMRMERRMKMDGDSEGVGPGRKPGQLSEVRESARAGPGRARLELVDKLVLEFKEPTLKANQEKEISIIVYCIGCDKRTVGRSSKRIYAHGAECDALKNEWPSLYAEVQKELRKKANSTAIETGQTQVLPKVRVPKERDAGTEKRQGTVLEHFNKAKISVAQQAYIDLLLFQFFICCAIPFTVLDNHFFRELLAALAMNYVVPDRSTFFVKHLAQETAAERHLVASPRFASLSIHCGIRQTAGKQSTEWDQSHDWFTNLVTGFNIVGLFGSYTPQHYRVFASKTSEGLSPLYLLLGSTSSAAALWNMVTLQAGVAKCCRVVGFGDCIELTAGILQVGIQWFCFSLIFVLYMLYHPSRSKGPILDVGGPSEDEVVSLTAPERNSDWRHSLLCAQVTLAHFIFCGLVTLYLLSTAVPSPAPGGTLSVALQSWATFLGVSSATLAVIMFAPQLIHTYQLGLVGALSIPTICIQIPGAIALVLGIALQPGTNWTSWFTYLISGAMQCILLGICIAWKFRQRRLGIDDFGNPIARRDIPSEGVEQQAGDIGNAGVSADDETTPLIRD</sequence>
<evidence type="ECO:0000256" key="1">
    <source>
        <dbReference type="ARBA" id="ARBA00004141"/>
    </source>
</evidence>
<reference evidence="9" key="1">
    <citation type="submission" date="2022-07" db="EMBL/GenBank/DDBJ databases">
        <title>Genome Sequence of Leucocoprinus birnbaumii.</title>
        <authorList>
            <person name="Buettner E."/>
        </authorList>
    </citation>
    <scope>NUCLEOTIDE SEQUENCE</scope>
    <source>
        <strain evidence="9">VT141</strain>
    </source>
</reference>
<protein>
    <recommendedName>
        <fullName evidence="8">Nephrocystin 3-like N-terminal domain-containing protein</fullName>
    </recommendedName>
</protein>
<dbReference type="Gene3D" id="1.20.1280.290">
    <property type="match status" value="1"/>
</dbReference>
<dbReference type="InterPro" id="IPR056884">
    <property type="entry name" value="NPHP3-like_N"/>
</dbReference>
<feature type="transmembrane region" description="Helical" evidence="7">
    <location>
        <begin position="763"/>
        <end position="784"/>
    </location>
</feature>
<dbReference type="Pfam" id="PF24883">
    <property type="entry name" value="NPHP3_N"/>
    <property type="match status" value="1"/>
</dbReference>
<keyword evidence="4 7" id="KW-1133">Transmembrane helix</keyword>
<feature type="region of interest" description="Disordered" evidence="6">
    <location>
        <begin position="870"/>
        <end position="895"/>
    </location>
</feature>
<keyword evidence="5 7" id="KW-0472">Membrane</keyword>
<organism evidence="9 10">
    <name type="scientific">Leucocoprinus birnbaumii</name>
    <dbReference type="NCBI Taxonomy" id="56174"/>
    <lineage>
        <taxon>Eukaryota</taxon>
        <taxon>Fungi</taxon>
        <taxon>Dikarya</taxon>
        <taxon>Basidiomycota</taxon>
        <taxon>Agaricomycotina</taxon>
        <taxon>Agaricomycetes</taxon>
        <taxon>Agaricomycetidae</taxon>
        <taxon>Agaricales</taxon>
        <taxon>Agaricineae</taxon>
        <taxon>Agaricaceae</taxon>
        <taxon>Leucocoprinus</taxon>
    </lineage>
</organism>
<feature type="domain" description="Nephrocystin 3-like N-terminal" evidence="8">
    <location>
        <begin position="71"/>
        <end position="190"/>
    </location>
</feature>
<evidence type="ECO:0000256" key="5">
    <source>
        <dbReference type="ARBA" id="ARBA00023136"/>
    </source>
</evidence>
<evidence type="ECO:0000313" key="10">
    <source>
        <dbReference type="Proteomes" id="UP001213000"/>
    </source>
</evidence>
<dbReference type="GO" id="GO:0016020">
    <property type="term" value="C:membrane"/>
    <property type="evidence" value="ECO:0007669"/>
    <property type="project" value="UniProtKB-SubCell"/>
</dbReference>
<gene>
    <name evidence="9" type="ORF">NP233_g9013</name>
</gene>
<evidence type="ECO:0000256" key="3">
    <source>
        <dbReference type="ARBA" id="ARBA00022737"/>
    </source>
</evidence>
<dbReference type="EMBL" id="JANIEX010000772">
    <property type="protein sequence ID" value="KAJ3563316.1"/>
    <property type="molecule type" value="Genomic_DNA"/>
</dbReference>
<evidence type="ECO:0000256" key="6">
    <source>
        <dbReference type="SAM" id="MobiDB-lite"/>
    </source>
</evidence>
<feature type="transmembrane region" description="Helical" evidence="7">
    <location>
        <begin position="722"/>
        <end position="743"/>
    </location>
</feature>
<evidence type="ECO:0000259" key="8">
    <source>
        <dbReference type="Pfam" id="PF24883"/>
    </source>
</evidence>
<keyword evidence="3" id="KW-0677">Repeat</keyword>
<keyword evidence="2 7" id="KW-0812">Transmembrane</keyword>
<dbReference type="Pfam" id="PF04193">
    <property type="entry name" value="PQ-loop"/>
    <property type="match status" value="2"/>
</dbReference>
<dbReference type="InterPro" id="IPR006603">
    <property type="entry name" value="PQ-loop_rpt"/>
</dbReference>
<evidence type="ECO:0000256" key="7">
    <source>
        <dbReference type="SAM" id="Phobius"/>
    </source>
</evidence>
<evidence type="ECO:0000256" key="4">
    <source>
        <dbReference type="ARBA" id="ARBA00022989"/>
    </source>
</evidence>
<feature type="region of interest" description="Disordered" evidence="6">
    <location>
        <begin position="343"/>
        <end position="371"/>
    </location>
</feature>
<dbReference type="PANTHER" id="PTHR16201">
    <property type="entry name" value="SEVEN TRANSMEMBRANE PROTEIN 1-RELATED"/>
    <property type="match status" value="1"/>
</dbReference>
<evidence type="ECO:0000313" key="9">
    <source>
        <dbReference type="EMBL" id="KAJ3563316.1"/>
    </source>
</evidence>
<keyword evidence="10" id="KW-1185">Reference proteome</keyword>
<dbReference type="Proteomes" id="UP001213000">
    <property type="component" value="Unassembled WGS sequence"/>
</dbReference>